<evidence type="ECO:0000256" key="4">
    <source>
        <dbReference type="ARBA" id="ARBA00004496"/>
    </source>
</evidence>
<dbReference type="Proteomes" id="UP000219412">
    <property type="component" value="Unassembled WGS sequence"/>
</dbReference>
<dbReference type="NCBIfam" id="NF000594">
    <property type="entry name" value="PRK00015.1-1"/>
    <property type="match status" value="1"/>
</dbReference>
<dbReference type="GO" id="GO:0004523">
    <property type="term" value="F:RNA-DNA hybrid ribonuclease activity"/>
    <property type="evidence" value="ECO:0007669"/>
    <property type="project" value="UniProtKB-UniRule"/>
</dbReference>
<dbReference type="InterPro" id="IPR022898">
    <property type="entry name" value="RNase_HII"/>
</dbReference>
<dbReference type="RefSeq" id="WP_097038309.1">
    <property type="nucleotide sequence ID" value="NZ_OBQF01000001.1"/>
</dbReference>
<evidence type="ECO:0000256" key="15">
    <source>
        <dbReference type="PROSITE-ProRule" id="PRU01319"/>
    </source>
</evidence>
<dbReference type="CDD" id="cd07182">
    <property type="entry name" value="RNase_HII_bacteria_HII_like"/>
    <property type="match status" value="1"/>
</dbReference>
<evidence type="ECO:0000256" key="6">
    <source>
        <dbReference type="ARBA" id="ARBA00012180"/>
    </source>
</evidence>
<feature type="binding site" evidence="14 15">
    <location>
        <position position="72"/>
    </location>
    <ligand>
        <name>a divalent metal cation</name>
        <dbReference type="ChEBI" id="CHEBI:60240"/>
    </ligand>
</feature>
<keyword evidence="13 14" id="KW-0464">Manganese</keyword>
<dbReference type="HAMAP" id="MF_00052_B">
    <property type="entry name" value="RNase_HII_B"/>
    <property type="match status" value="1"/>
</dbReference>
<keyword evidence="12 14" id="KW-0378">Hydrolase</keyword>
<evidence type="ECO:0000256" key="1">
    <source>
        <dbReference type="ARBA" id="ARBA00000077"/>
    </source>
</evidence>
<feature type="binding site" evidence="14 15">
    <location>
        <position position="73"/>
    </location>
    <ligand>
        <name>a divalent metal cation</name>
        <dbReference type="ChEBI" id="CHEBI:60240"/>
    </ligand>
</feature>
<accession>A0A285UCJ3</accession>
<comment type="function">
    <text evidence="3 14 16">Endonuclease that specifically degrades the RNA of RNA-DNA hybrids.</text>
</comment>
<dbReference type="InterPro" id="IPR024567">
    <property type="entry name" value="RNase_HII/HIII_dom"/>
</dbReference>
<dbReference type="PANTHER" id="PTHR10954:SF18">
    <property type="entry name" value="RIBONUCLEASE HII"/>
    <property type="match status" value="1"/>
</dbReference>
<dbReference type="SUPFAM" id="SSF53098">
    <property type="entry name" value="Ribonuclease H-like"/>
    <property type="match status" value="1"/>
</dbReference>
<evidence type="ECO:0000256" key="5">
    <source>
        <dbReference type="ARBA" id="ARBA00007383"/>
    </source>
</evidence>
<keyword evidence="11 14" id="KW-0255">Endonuclease</keyword>
<dbReference type="AlphaFoldDB" id="A0A285UCJ3"/>
<dbReference type="InterPro" id="IPR012337">
    <property type="entry name" value="RNaseH-like_sf"/>
</dbReference>
<dbReference type="EC" id="3.1.26.4" evidence="6 14"/>
<sequence>MATVSETVKAIKSITTLEALAASPYHGDGRAGVEKALVQHRARLEKQAALVEKFEVMSRYENGISGRIAGVDEAGRGPIAGEVVAAAAVLPEGFILPGLDDSKKLSLKQRLAFREYIMAHCDYGIGIATVEEIDRLNIYEASRLAMRRAVDELDVRPDHLLIDAMTLGTEMDETSIIRGDANSVSIAAASVLAKTTRDMMMDSYSEAYPGYEFDKNKGYGTKKHLEALDELGETSIHRRTFEPVKSKICQKTLF</sequence>
<gene>
    <name evidence="14" type="primary">rnhB</name>
    <name evidence="18" type="ORF">SAMN05878391_0243</name>
</gene>
<comment type="subcellular location">
    <subcellularLocation>
        <location evidence="4 14">Cytoplasm</location>
    </subcellularLocation>
</comment>
<evidence type="ECO:0000256" key="13">
    <source>
        <dbReference type="ARBA" id="ARBA00023211"/>
    </source>
</evidence>
<dbReference type="PANTHER" id="PTHR10954">
    <property type="entry name" value="RIBONUCLEASE H2 SUBUNIT A"/>
    <property type="match status" value="1"/>
</dbReference>
<proteinExistence type="inferred from homology"/>
<dbReference type="GO" id="GO:0003723">
    <property type="term" value="F:RNA binding"/>
    <property type="evidence" value="ECO:0007669"/>
    <property type="project" value="UniProtKB-UniRule"/>
</dbReference>
<dbReference type="GO" id="GO:0006298">
    <property type="term" value="P:mismatch repair"/>
    <property type="evidence" value="ECO:0007669"/>
    <property type="project" value="TreeGrafter"/>
</dbReference>
<dbReference type="OrthoDB" id="9803420at2"/>
<evidence type="ECO:0000256" key="8">
    <source>
        <dbReference type="ARBA" id="ARBA00022490"/>
    </source>
</evidence>
<evidence type="ECO:0000256" key="3">
    <source>
        <dbReference type="ARBA" id="ARBA00004065"/>
    </source>
</evidence>
<dbReference type="InterPro" id="IPR001352">
    <property type="entry name" value="RNase_HII/HIII"/>
</dbReference>
<comment type="catalytic activity">
    <reaction evidence="1 14 15 16">
        <text>Endonucleolytic cleavage to 5'-phosphomonoester.</text>
        <dbReference type="EC" id="3.1.26.4"/>
    </reaction>
</comment>
<dbReference type="GO" id="GO:0005737">
    <property type="term" value="C:cytoplasm"/>
    <property type="evidence" value="ECO:0007669"/>
    <property type="project" value="UniProtKB-SubCell"/>
</dbReference>
<evidence type="ECO:0000256" key="14">
    <source>
        <dbReference type="HAMAP-Rule" id="MF_00052"/>
    </source>
</evidence>
<evidence type="ECO:0000256" key="7">
    <source>
        <dbReference type="ARBA" id="ARBA00019179"/>
    </source>
</evidence>
<dbReference type="GO" id="GO:0030145">
    <property type="term" value="F:manganese ion binding"/>
    <property type="evidence" value="ECO:0007669"/>
    <property type="project" value="UniProtKB-UniRule"/>
</dbReference>
<reference evidence="19" key="1">
    <citation type="submission" date="2017-08" db="EMBL/GenBank/DDBJ databases">
        <authorList>
            <person name="Varghese N."/>
            <person name="Submissions S."/>
        </authorList>
    </citation>
    <scope>NUCLEOTIDE SEQUENCE [LARGE SCALE GENOMIC DNA]</scope>
    <source>
        <strain evidence="19">DSM 23173</strain>
    </source>
</reference>
<name>A0A285UCJ3_9STAP</name>
<feature type="binding site" evidence="14 15">
    <location>
        <position position="163"/>
    </location>
    <ligand>
        <name>a divalent metal cation</name>
        <dbReference type="ChEBI" id="CHEBI:60240"/>
    </ligand>
</feature>
<dbReference type="Gene3D" id="3.30.420.10">
    <property type="entry name" value="Ribonuclease H-like superfamily/Ribonuclease H"/>
    <property type="match status" value="1"/>
</dbReference>
<evidence type="ECO:0000313" key="19">
    <source>
        <dbReference type="Proteomes" id="UP000219412"/>
    </source>
</evidence>
<comment type="similarity">
    <text evidence="5 14 16">Belongs to the RNase HII family.</text>
</comment>
<feature type="domain" description="RNase H type-2" evidence="17">
    <location>
        <begin position="66"/>
        <end position="253"/>
    </location>
</feature>
<dbReference type="FunFam" id="3.30.420.10:FF:000006">
    <property type="entry name" value="Ribonuclease HII"/>
    <property type="match status" value="1"/>
</dbReference>
<protein>
    <recommendedName>
        <fullName evidence="7 14">Ribonuclease HII</fullName>
        <shortName evidence="14">RNase HII</shortName>
        <ecNumber evidence="6 14">3.1.26.4</ecNumber>
    </recommendedName>
</protein>
<comment type="cofactor">
    <cofactor evidence="14 15">
        <name>Mn(2+)</name>
        <dbReference type="ChEBI" id="CHEBI:29035"/>
    </cofactor>
    <cofactor evidence="14 15">
        <name>Mg(2+)</name>
        <dbReference type="ChEBI" id="CHEBI:18420"/>
    </cofactor>
    <text evidence="14 15">Manganese or magnesium. Binds 1 divalent metal ion per monomer in the absence of substrate. May bind a second metal ion after substrate binding.</text>
</comment>
<evidence type="ECO:0000256" key="11">
    <source>
        <dbReference type="ARBA" id="ARBA00022759"/>
    </source>
</evidence>
<dbReference type="Pfam" id="PF01351">
    <property type="entry name" value="RNase_HII"/>
    <property type="match status" value="1"/>
</dbReference>
<dbReference type="InterPro" id="IPR036397">
    <property type="entry name" value="RNaseH_sf"/>
</dbReference>
<evidence type="ECO:0000313" key="18">
    <source>
        <dbReference type="EMBL" id="SOC38021.1"/>
    </source>
</evidence>
<organism evidence="18 19">
    <name type="scientific">Salinicoccus kekensis</name>
    <dbReference type="NCBI Taxonomy" id="714307"/>
    <lineage>
        <taxon>Bacteria</taxon>
        <taxon>Bacillati</taxon>
        <taxon>Bacillota</taxon>
        <taxon>Bacilli</taxon>
        <taxon>Bacillales</taxon>
        <taxon>Staphylococcaceae</taxon>
        <taxon>Salinicoccus</taxon>
    </lineage>
</organism>
<evidence type="ECO:0000259" key="17">
    <source>
        <dbReference type="PROSITE" id="PS51975"/>
    </source>
</evidence>
<comment type="cofactor">
    <cofactor evidence="2">
        <name>Mg(2+)</name>
        <dbReference type="ChEBI" id="CHEBI:18420"/>
    </cofactor>
</comment>
<keyword evidence="10 14" id="KW-0479">Metal-binding</keyword>
<evidence type="ECO:0000256" key="16">
    <source>
        <dbReference type="RuleBase" id="RU003515"/>
    </source>
</evidence>
<keyword evidence="19" id="KW-1185">Reference proteome</keyword>
<dbReference type="GO" id="GO:0032299">
    <property type="term" value="C:ribonuclease H2 complex"/>
    <property type="evidence" value="ECO:0007669"/>
    <property type="project" value="TreeGrafter"/>
</dbReference>
<keyword evidence="8 14" id="KW-0963">Cytoplasm</keyword>
<dbReference type="PROSITE" id="PS51975">
    <property type="entry name" value="RNASE_H_2"/>
    <property type="match status" value="1"/>
</dbReference>
<keyword evidence="9 14" id="KW-0540">Nuclease</keyword>
<dbReference type="EMBL" id="OBQF01000001">
    <property type="protein sequence ID" value="SOC38021.1"/>
    <property type="molecule type" value="Genomic_DNA"/>
</dbReference>
<evidence type="ECO:0000256" key="12">
    <source>
        <dbReference type="ARBA" id="ARBA00022801"/>
    </source>
</evidence>
<dbReference type="GO" id="GO:0043137">
    <property type="term" value="P:DNA replication, removal of RNA primer"/>
    <property type="evidence" value="ECO:0007669"/>
    <property type="project" value="TreeGrafter"/>
</dbReference>
<evidence type="ECO:0000256" key="10">
    <source>
        <dbReference type="ARBA" id="ARBA00022723"/>
    </source>
</evidence>
<dbReference type="NCBIfam" id="NF000595">
    <property type="entry name" value="PRK00015.1-3"/>
    <property type="match status" value="1"/>
</dbReference>
<evidence type="ECO:0000256" key="2">
    <source>
        <dbReference type="ARBA" id="ARBA00001946"/>
    </source>
</evidence>
<evidence type="ECO:0000256" key="9">
    <source>
        <dbReference type="ARBA" id="ARBA00022722"/>
    </source>
</evidence>